<organism evidence="2 3">
    <name type="scientific">Cellulophaga fucicola</name>
    <dbReference type="NCBI Taxonomy" id="76595"/>
    <lineage>
        <taxon>Bacteria</taxon>
        <taxon>Pseudomonadati</taxon>
        <taxon>Bacteroidota</taxon>
        <taxon>Flavobacteriia</taxon>
        <taxon>Flavobacteriales</taxon>
        <taxon>Flavobacteriaceae</taxon>
        <taxon>Cellulophaga</taxon>
    </lineage>
</organism>
<dbReference type="RefSeq" id="WP_072304218.1">
    <property type="nucleotide sequence ID" value="NZ_FPIY01000003.1"/>
</dbReference>
<feature type="chain" id="PRO_5012205082" evidence="1">
    <location>
        <begin position="19"/>
        <end position="166"/>
    </location>
</feature>
<keyword evidence="1" id="KW-0732">Signal</keyword>
<name>A0A1K1QD24_9FLAO</name>
<evidence type="ECO:0000313" key="2">
    <source>
        <dbReference type="EMBL" id="SFW57555.1"/>
    </source>
</evidence>
<gene>
    <name evidence="2" type="ORF">SAMN05660313_02596</name>
</gene>
<dbReference type="EMBL" id="FPIY01000003">
    <property type="protein sequence ID" value="SFW57555.1"/>
    <property type="molecule type" value="Genomic_DNA"/>
</dbReference>
<sequence>MKNLIYILALVLCFSSKAQNKDLKTEKNNGLEIDGKLLYKNILGNNQVANFTGIGAKDNKTLTNALLIKSIDSSSIEYRIETLVDWKSQKDKKGIAVLDTSSLNSEKWKIKNKDGGLEPVFRFVDKRSNCIIEILISKKDYKNSISIVNQICNGKSTLLTAKMRYK</sequence>
<accession>A0A1K1QD24</accession>
<evidence type="ECO:0000256" key="1">
    <source>
        <dbReference type="SAM" id="SignalP"/>
    </source>
</evidence>
<dbReference type="AlphaFoldDB" id="A0A1K1QD24"/>
<reference evidence="3" key="1">
    <citation type="submission" date="2016-11" db="EMBL/GenBank/DDBJ databases">
        <authorList>
            <person name="Varghese N."/>
            <person name="Submissions S."/>
        </authorList>
    </citation>
    <scope>NUCLEOTIDE SEQUENCE [LARGE SCALE GENOMIC DNA]</scope>
    <source>
        <strain evidence="3">DSM 24786</strain>
    </source>
</reference>
<protein>
    <submittedName>
        <fullName evidence="2">Uncharacterized protein</fullName>
    </submittedName>
</protein>
<dbReference type="Proteomes" id="UP000183257">
    <property type="component" value="Unassembled WGS sequence"/>
</dbReference>
<feature type="signal peptide" evidence="1">
    <location>
        <begin position="1"/>
        <end position="18"/>
    </location>
</feature>
<keyword evidence="3" id="KW-1185">Reference proteome</keyword>
<proteinExistence type="predicted"/>
<evidence type="ECO:0000313" key="3">
    <source>
        <dbReference type="Proteomes" id="UP000183257"/>
    </source>
</evidence>
<dbReference type="STRING" id="76595.SAMN05660313_02596"/>